<evidence type="ECO:0008006" key="3">
    <source>
        <dbReference type="Google" id="ProtNLM"/>
    </source>
</evidence>
<dbReference type="AlphaFoldDB" id="A0A840E8L3"/>
<sequence>MRFFLLMVLLTTALHAQDIVIRDFIKEHRRGEENVAFKVPGWMVGLASDIGATASDDHDEKILFKLLGELGTVRMVTYLNEDFQRPESSIGNLLYSLERYRGFERWADMRTQEGQRVTLTVRYENKKVRELMAVVREEDRTTLVAARAHLSAEELGRLVNELEEL</sequence>
<proteinExistence type="predicted"/>
<accession>A0A840E8L3</accession>
<dbReference type="RefSeq" id="WP_183495891.1">
    <property type="nucleotide sequence ID" value="NZ_JACIFF010000005.1"/>
</dbReference>
<organism evidence="1 2">
    <name type="scientific">Neolewinella aquimaris</name>
    <dbReference type="NCBI Taxonomy" id="1835722"/>
    <lineage>
        <taxon>Bacteria</taxon>
        <taxon>Pseudomonadati</taxon>
        <taxon>Bacteroidota</taxon>
        <taxon>Saprospiria</taxon>
        <taxon>Saprospirales</taxon>
        <taxon>Lewinellaceae</taxon>
        <taxon>Neolewinella</taxon>
    </lineage>
</organism>
<evidence type="ECO:0000313" key="1">
    <source>
        <dbReference type="EMBL" id="MBB4079657.1"/>
    </source>
</evidence>
<name>A0A840E8L3_9BACT</name>
<reference evidence="1 2" key="1">
    <citation type="submission" date="2020-08" db="EMBL/GenBank/DDBJ databases">
        <title>Genomic Encyclopedia of Type Strains, Phase IV (KMG-IV): sequencing the most valuable type-strain genomes for metagenomic binning, comparative biology and taxonomic classification.</title>
        <authorList>
            <person name="Goeker M."/>
        </authorList>
    </citation>
    <scope>NUCLEOTIDE SEQUENCE [LARGE SCALE GENOMIC DNA]</scope>
    <source>
        <strain evidence="1 2">DSM 105137</strain>
    </source>
</reference>
<gene>
    <name evidence="1" type="ORF">GGR28_002282</name>
</gene>
<dbReference type="EMBL" id="JACIFF010000005">
    <property type="protein sequence ID" value="MBB4079657.1"/>
    <property type="molecule type" value="Genomic_DNA"/>
</dbReference>
<protein>
    <recommendedName>
        <fullName evidence="3">DUF4252 domain-containing protein</fullName>
    </recommendedName>
</protein>
<evidence type="ECO:0000313" key="2">
    <source>
        <dbReference type="Proteomes" id="UP000576209"/>
    </source>
</evidence>
<keyword evidence="2" id="KW-1185">Reference proteome</keyword>
<dbReference type="Proteomes" id="UP000576209">
    <property type="component" value="Unassembled WGS sequence"/>
</dbReference>
<comment type="caution">
    <text evidence="1">The sequence shown here is derived from an EMBL/GenBank/DDBJ whole genome shotgun (WGS) entry which is preliminary data.</text>
</comment>